<sequence>MLSKFEIQTDLELLLKCGDQGSKTVTNVHLYFPTHDYTFVGLVNVIAGDDDEEMAKGNQVRVDLTVFDEDI</sequence>
<dbReference type="Proteomes" id="UP000429607">
    <property type="component" value="Unassembled WGS sequence"/>
</dbReference>
<dbReference type="Proteomes" id="UP000435112">
    <property type="component" value="Unassembled WGS sequence"/>
</dbReference>
<reference evidence="4 6" key="1">
    <citation type="submission" date="2018-09" db="EMBL/GenBank/DDBJ databases">
        <title>Genomic investigation of the strawberry pathogen Phytophthora fragariae indicates pathogenicity is determined by transcriptional variation in three key races.</title>
        <authorList>
            <person name="Adams T.M."/>
            <person name="Armitage A.D."/>
            <person name="Sobczyk M.K."/>
            <person name="Bates H.J."/>
            <person name="Dunwell J.M."/>
            <person name="Nellist C.F."/>
            <person name="Harrison R.J."/>
        </authorList>
    </citation>
    <scope>NUCLEOTIDE SEQUENCE [LARGE SCALE GENOMIC DNA]</scope>
    <source>
        <strain evidence="1 4">SCRP249</strain>
        <strain evidence="2 6">SCRP324</strain>
        <strain evidence="3 5">SCRP333</strain>
    </source>
</reference>
<evidence type="ECO:0000313" key="2">
    <source>
        <dbReference type="EMBL" id="KAE9006892.1"/>
    </source>
</evidence>
<accession>A0A6A3KJE2</accession>
<evidence type="ECO:0000313" key="4">
    <source>
        <dbReference type="Proteomes" id="UP000429607"/>
    </source>
</evidence>
<proteinExistence type="predicted"/>
<evidence type="ECO:0000313" key="3">
    <source>
        <dbReference type="EMBL" id="KAE9307847.1"/>
    </source>
</evidence>
<name>A0A6A3KJE2_9STRA</name>
<dbReference type="EMBL" id="QXFT01001906">
    <property type="protein sequence ID" value="KAE9307847.1"/>
    <property type="molecule type" value="Genomic_DNA"/>
</dbReference>
<dbReference type="Proteomes" id="UP000434957">
    <property type="component" value="Unassembled WGS sequence"/>
</dbReference>
<protein>
    <submittedName>
        <fullName evidence="2">Uncharacterized protein</fullName>
    </submittedName>
</protein>
<organism evidence="2 6">
    <name type="scientific">Phytophthora rubi</name>
    <dbReference type="NCBI Taxonomy" id="129364"/>
    <lineage>
        <taxon>Eukaryota</taxon>
        <taxon>Sar</taxon>
        <taxon>Stramenopiles</taxon>
        <taxon>Oomycota</taxon>
        <taxon>Peronosporomycetes</taxon>
        <taxon>Peronosporales</taxon>
        <taxon>Peronosporaceae</taxon>
        <taxon>Phytophthora</taxon>
    </lineage>
</organism>
<dbReference type="AlphaFoldDB" id="A0A6A3KJE2"/>
<gene>
    <name evidence="1" type="ORF">PR001_g19961</name>
    <name evidence="2" type="ORF">PR002_g16369</name>
    <name evidence="3" type="ORF">PR003_g20895</name>
</gene>
<dbReference type="EMBL" id="QXFV01001912">
    <property type="protein sequence ID" value="KAE8996067.1"/>
    <property type="molecule type" value="Genomic_DNA"/>
</dbReference>
<evidence type="ECO:0000313" key="6">
    <source>
        <dbReference type="Proteomes" id="UP000435112"/>
    </source>
</evidence>
<evidence type="ECO:0000313" key="5">
    <source>
        <dbReference type="Proteomes" id="UP000434957"/>
    </source>
</evidence>
<keyword evidence="5" id="KW-1185">Reference proteome</keyword>
<dbReference type="EMBL" id="QXFU01001246">
    <property type="protein sequence ID" value="KAE9006892.1"/>
    <property type="molecule type" value="Genomic_DNA"/>
</dbReference>
<evidence type="ECO:0000313" key="1">
    <source>
        <dbReference type="EMBL" id="KAE8996067.1"/>
    </source>
</evidence>
<comment type="caution">
    <text evidence="2">The sequence shown here is derived from an EMBL/GenBank/DDBJ whole genome shotgun (WGS) entry which is preliminary data.</text>
</comment>